<evidence type="ECO:0000256" key="2">
    <source>
        <dbReference type="ARBA" id="ARBA00008053"/>
    </source>
</evidence>
<keyword evidence="3 6" id="KW-0812">Transmembrane</keyword>
<organism evidence="7 8">
    <name type="scientific">Bacillus timonensis</name>
    <dbReference type="NCBI Taxonomy" id="1033734"/>
    <lineage>
        <taxon>Bacteria</taxon>
        <taxon>Bacillati</taxon>
        <taxon>Bacillota</taxon>
        <taxon>Bacilli</taxon>
        <taxon>Bacillales</taxon>
        <taxon>Bacillaceae</taxon>
        <taxon>Bacillus</taxon>
    </lineage>
</organism>
<keyword evidence="5 6" id="KW-0472">Membrane</keyword>
<keyword evidence="4 6" id="KW-1133">Transmembrane helix</keyword>
<dbReference type="InterPro" id="IPR016991">
    <property type="entry name" value="UCP032178"/>
</dbReference>
<dbReference type="Proteomes" id="UP000306477">
    <property type="component" value="Unassembled WGS sequence"/>
</dbReference>
<proteinExistence type="inferred from homology"/>
<dbReference type="OrthoDB" id="9787430at2"/>
<reference evidence="7 8" key="1">
    <citation type="journal article" date="2019" name="Indoor Air">
        <title>Impacts of indoor surface finishes on bacterial viability.</title>
        <authorList>
            <person name="Hu J."/>
            <person name="Maamar S.B."/>
            <person name="Glawe A.J."/>
            <person name="Gottel N."/>
            <person name="Gilbert J.A."/>
            <person name="Hartmann E.M."/>
        </authorList>
    </citation>
    <scope>NUCLEOTIDE SEQUENCE [LARGE SCALE GENOMIC DNA]</scope>
    <source>
        <strain evidence="7 8">AF060A6</strain>
    </source>
</reference>
<protein>
    <submittedName>
        <fullName evidence="7">DUF445 family protein</fullName>
    </submittedName>
</protein>
<evidence type="ECO:0000313" key="8">
    <source>
        <dbReference type="Proteomes" id="UP000306477"/>
    </source>
</evidence>
<dbReference type="PANTHER" id="PTHR35791:SF1">
    <property type="entry name" value="UPF0754 MEMBRANE PROTEIN YHEB"/>
    <property type="match status" value="1"/>
</dbReference>
<dbReference type="PIRSF" id="PIRSF032178">
    <property type="entry name" value="UCP032178"/>
    <property type="match status" value="1"/>
</dbReference>
<feature type="transmembrane region" description="Helical" evidence="6">
    <location>
        <begin position="355"/>
        <end position="376"/>
    </location>
</feature>
<dbReference type="GO" id="GO:0005886">
    <property type="term" value="C:plasma membrane"/>
    <property type="evidence" value="ECO:0007669"/>
    <property type="project" value="UniProtKB-SubCell"/>
</dbReference>
<dbReference type="AlphaFoldDB" id="A0A4S3PQ40"/>
<dbReference type="EMBL" id="SLUB01000038">
    <property type="protein sequence ID" value="THE10852.1"/>
    <property type="molecule type" value="Genomic_DNA"/>
</dbReference>
<evidence type="ECO:0000256" key="1">
    <source>
        <dbReference type="ARBA" id="ARBA00004236"/>
    </source>
</evidence>
<dbReference type="STRING" id="1033734.GCA_000285535_01428"/>
<evidence type="ECO:0000313" key="7">
    <source>
        <dbReference type="EMBL" id="THE10852.1"/>
    </source>
</evidence>
<sequence>MNVFLMIVFMMVIGAIIGGVTNSLAIKMLFRPYKAIYIGKKRVPFTPGLIPKRRDELARQMGRTVVEHLLTPQSLKNKLRDESFVRTIEGWAQEEVSKLLDTDKNFNELAEHLGIHNLDEVAEEKLITLVEKKYVSLLDEMGTREIGHVIPEELLSKIEVKFPEVVGYITEKGVEYFESEEGKLRLKRMIDDFLSTRGMLGNMVQMFLGNTSLIDKIQPEIIKFLRSPGTNELLQSLIEKEWNKVKALEVNKVIEQVGSEKILTILKEQTLHIFPVKKYLATPANVVILPYKDRILQTFVPKGIEMAGEFVANRIDKMMKSLKLEEIVKDQVGTFSVERLEEMVLGISKREFKMITYLGALLGGMIGIFQGIIAQLF</sequence>
<comment type="similarity">
    <text evidence="2">Belongs to the UPF0754 family.</text>
</comment>
<name>A0A4S3PQ40_9BACI</name>
<gene>
    <name evidence="7" type="ORF">E1I69_17075</name>
</gene>
<comment type="caution">
    <text evidence="7">The sequence shown here is derived from an EMBL/GenBank/DDBJ whole genome shotgun (WGS) entry which is preliminary data.</text>
</comment>
<feature type="transmembrane region" description="Helical" evidence="6">
    <location>
        <begin position="6"/>
        <end position="30"/>
    </location>
</feature>
<dbReference type="RefSeq" id="WP_136380776.1">
    <property type="nucleotide sequence ID" value="NZ_SLUB01000038.1"/>
</dbReference>
<evidence type="ECO:0000256" key="6">
    <source>
        <dbReference type="SAM" id="Phobius"/>
    </source>
</evidence>
<evidence type="ECO:0000256" key="3">
    <source>
        <dbReference type="ARBA" id="ARBA00022692"/>
    </source>
</evidence>
<comment type="subcellular location">
    <subcellularLocation>
        <location evidence="1">Cell membrane</location>
    </subcellularLocation>
</comment>
<keyword evidence="8" id="KW-1185">Reference proteome</keyword>
<dbReference type="Pfam" id="PF04286">
    <property type="entry name" value="DUF445"/>
    <property type="match status" value="1"/>
</dbReference>
<evidence type="ECO:0000256" key="5">
    <source>
        <dbReference type="ARBA" id="ARBA00023136"/>
    </source>
</evidence>
<dbReference type="InterPro" id="IPR007383">
    <property type="entry name" value="DUF445"/>
</dbReference>
<accession>A0A4S3PQ40</accession>
<dbReference type="PANTHER" id="PTHR35791">
    <property type="entry name" value="UPF0754 MEMBRANE PROTEIN YHEB"/>
    <property type="match status" value="1"/>
</dbReference>
<evidence type="ECO:0000256" key="4">
    <source>
        <dbReference type="ARBA" id="ARBA00022989"/>
    </source>
</evidence>